<name>A0ABD5B208_ELIMR</name>
<dbReference type="AlphaFoldDB" id="A0ABD5B208"/>
<protein>
    <submittedName>
        <fullName evidence="3">Glycosyltransferase family 4 protein</fullName>
        <ecNumber evidence="3">2.4.-.-</ecNumber>
    </submittedName>
</protein>
<evidence type="ECO:0000256" key="1">
    <source>
        <dbReference type="ARBA" id="ARBA00022679"/>
    </source>
</evidence>
<dbReference type="RefSeq" id="WP_309046194.1">
    <property type="nucleotide sequence ID" value="NZ_JAUCQJ010000001.1"/>
</dbReference>
<dbReference type="EC" id="2.4.-.-" evidence="3"/>
<dbReference type="InterPro" id="IPR001296">
    <property type="entry name" value="Glyco_trans_1"/>
</dbReference>
<gene>
    <name evidence="3" type="ORF">QT385_04145</name>
</gene>
<proteinExistence type="predicted"/>
<evidence type="ECO:0000259" key="2">
    <source>
        <dbReference type="Pfam" id="PF00534"/>
    </source>
</evidence>
<comment type="caution">
    <text evidence="3">The sequence shown here is derived from an EMBL/GenBank/DDBJ whole genome shotgun (WGS) entry which is preliminary data.</text>
</comment>
<accession>A0ABD5B208</accession>
<dbReference type="Pfam" id="PF00534">
    <property type="entry name" value="Glycos_transf_1"/>
    <property type="match status" value="1"/>
</dbReference>
<dbReference type="SUPFAM" id="SSF53756">
    <property type="entry name" value="UDP-Glycosyltransferase/glycogen phosphorylase"/>
    <property type="match status" value="1"/>
</dbReference>
<evidence type="ECO:0000313" key="4">
    <source>
        <dbReference type="Proteomes" id="UP001239265"/>
    </source>
</evidence>
<keyword evidence="3" id="KW-0328">Glycosyltransferase</keyword>
<organism evidence="3 4">
    <name type="scientific">Elizabethkingia miricola</name>
    <name type="common">Chryseobacterium miricola</name>
    <dbReference type="NCBI Taxonomy" id="172045"/>
    <lineage>
        <taxon>Bacteria</taxon>
        <taxon>Pseudomonadati</taxon>
        <taxon>Bacteroidota</taxon>
        <taxon>Flavobacteriia</taxon>
        <taxon>Flavobacteriales</taxon>
        <taxon>Weeksellaceae</taxon>
        <taxon>Elizabethkingia</taxon>
    </lineage>
</organism>
<dbReference type="CDD" id="cd03801">
    <property type="entry name" value="GT4_PimA-like"/>
    <property type="match status" value="1"/>
</dbReference>
<evidence type="ECO:0000313" key="3">
    <source>
        <dbReference type="EMBL" id="MDQ8747819.1"/>
    </source>
</evidence>
<dbReference type="Proteomes" id="UP001239265">
    <property type="component" value="Unassembled WGS sequence"/>
</dbReference>
<dbReference type="Gene3D" id="3.40.50.2000">
    <property type="entry name" value="Glycogen Phosphorylase B"/>
    <property type="match status" value="2"/>
</dbReference>
<dbReference type="PANTHER" id="PTHR46401:SF2">
    <property type="entry name" value="GLYCOSYLTRANSFERASE WBBK-RELATED"/>
    <property type="match status" value="1"/>
</dbReference>
<keyword evidence="1 3" id="KW-0808">Transferase</keyword>
<feature type="domain" description="Glycosyl transferase family 1" evidence="2">
    <location>
        <begin position="199"/>
        <end position="356"/>
    </location>
</feature>
<dbReference type="EMBL" id="JAUCQJ010000001">
    <property type="protein sequence ID" value="MDQ8747819.1"/>
    <property type="molecule type" value="Genomic_DNA"/>
</dbReference>
<sequence length="381" mass="44815">MNILYISENDPNNINSWSGTHYFIYNHLKEKYNVKWLSPKKNKPLIKYRNFINKIYYVFNRIGINFNFYNFYNCFVKSYYNSKSIRKKIKYENFDIIVAVASSTEIAFIKSKPIIYISDVSVTQYLNYYTDKTNILSVWESSYIEKRAISNADYVIYPSLWAKDYAFSKYKGYENKYIKIPFGANIQLQHENHQINFVDDKKSFNILFVGKQWKRKGGEIVIKTFNKLRKKYDVKLTIVGCKPFANNKFENIFIYPSLNKNNIKEMEILANLYFNSDVLFVPSRAECYGIVFAEAGFFGLPSITSETGGIGEIIKNNVNGFTVPIGDNEEQVFYNIIEQLINNEKELLRLKNGANKYYKENLDWAIFYKTLDELILNVYGK</sequence>
<dbReference type="PANTHER" id="PTHR46401">
    <property type="entry name" value="GLYCOSYLTRANSFERASE WBBK-RELATED"/>
    <property type="match status" value="1"/>
</dbReference>
<dbReference type="GO" id="GO:0016757">
    <property type="term" value="F:glycosyltransferase activity"/>
    <property type="evidence" value="ECO:0007669"/>
    <property type="project" value="UniProtKB-KW"/>
</dbReference>
<reference evidence="3 4" key="1">
    <citation type="submission" date="2023-06" db="EMBL/GenBank/DDBJ databases">
        <title>Nosocomial Elizabethkingia miricola genome.</title>
        <authorList>
            <person name="Morgado S."/>
            <person name="Fonseca E."/>
            <person name="Freitas F."/>
            <person name="Vicente A.C."/>
        </authorList>
    </citation>
    <scope>NUCLEOTIDE SEQUENCE [LARGE SCALE GENOMIC DNA]</scope>
    <source>
        <strain evidence="3 4">EM15</strain>
    </source>
</reference>